<dbReference type="AlphaFoldDB" id="A0A162A0F1"/>
<sequence length="134" mass="15731">MYNKSHSESFVIQVEDTEQRPKNRNPRAARNHDLNQRINFSSMKVFNRFRKIFMGLLFPYRTFRNHRSSRGRNPGSSFPRRRSCDRPEPPKNSCSSSYYSSNSHYDEAISDCIEFFNKSSREGALDTKTSGFMV</sequence>
<name>A0A162A0F1_DAUCS</name>
<reference evidence="2" key="1">
    <citation type="journal article" date="2016" name="Nat. Genet.">
        <title>A high-quality carrot genome assembly provides new insights into carotenoid accumulation and asterid genome evolution.</title>
        <authorList>
            <person name="Iorizzo M."/>
            <person name="Ellison S."/>
            <person name="Senalik D."/>
            <person name="Zeng P."/>
            <person name="Satapoomin P."/>
            <person name="Huang J."/>
            <person name="Bowman M."/>
            <person name="Iovene M."/>
            <person name="Sanseverino W."/>
            <person name="Cavagnaro P."/>
            <person name="Yildiz M."/>
            <person name="Macko-Podgorni A."/>
            <person name="Moranska E."/>
            <person name="Grzebelus E."/>
            <person name="Grzebelus D."/>
            <person name="Ashrafi H."/>
            <person name="Zheng Z."/>
            <person name="Cheng S."/>
            <person name="Spooner D."/>
            <person name="Van Deynze A."/>
            <person name="Simon P."/>
        </authorList>
    </citation>
    <scope>NUCLEOTIDE SEQUENCE [LARGE SCALE GENOMIC DNA]</scope>
    <source>
        <tissue evidence="2">Leaf</tissue>
    </source>
</reference>
<dbReference type="Gramene" id="KZM94222">
    <property type="protein sequence ID" value="KZM94222"/>
    <property type="gene ID" value="DCAR_017465"/>
</dbReference>
<feature type="region of interest" description="Disordered" evidence="1">
    <location>
        <begin position="64"/>
        <end position="102"/>
    </location>
</feature>
<evidence type="ECO:0000313" key="2">
    <source>
        <dbReference type="EMBL" id="KZM94222.1"/>
    </source>
</evidence>
<evidence type="ECO:0000256" key="1">
    <source>
        <dbReference type="SAM" id="MobiDB-lite"/>
    </source>
</evidence>
<keyword evidence="4" id="KW-1185">Reference proteome</keyword>
<dbReference type="EMBL" id="CP093347">
    <property type="protein sequence ID" value="WOH00706.1"/>
    <property type="molecule type" value="Genomic_DNA"/>
</dbReference>
<feature type="region of interest" description="Disordered" evidence="1">
    <location>
        <begin position="1"/>
        <end position="33"/>
    </location>
</feature>
<protein>
    <submittedName>
        <fullName evidence="2">Uncharacterized protein</fullName>
    </submittedName>
</protein>
<accession>A0A162A0F1</accession>
<dbReference type="Proteomes" id="UP000077755">
    <property type="component" value="Chromosome 5"/>
</dbReference>
<dbReference type="OMA" id="CERFDPP"/>
<gene>
    <name evidence="2" type="ORF">DCAR_017465</name>
    <name evidence="3" type="ORF">DCAR_0520080</name>
</gene>
<evidence type="ECO:0000313" key="4">
    <source>
        <dbReference type="Proteomes" id="UP000077755"/>
    </source>
</evidence>
<proteinExistence type="predicted"/>
<dbReference type="PANTHER" id="PTHR35111:SF5">
    <property type="entry name" value="F10A5.9"/>
    <property type="match status" value="1"/>
</dbReference>
<dbReference type="PANTHER" id="PTHR35111">
    <property type="entry name" value="F10A5.9-RELATED"/>
    <property type="match status" value="1"/>
</dbReference>
<dbReference type="EMBL" id="LNRQ01000005">
    <property type="protein sequence ID" value="KZM94222.1"/>
    <property type="molecule type" value="Genomic_DNA"/>
</dbReference>
<organism evidence="2">
    <name type="scientific">Daucus carota subsp. sativus</name>
    <name type="common">Carrot</name>
    <dbReference type="NCBI Taxonomy" id="79200"/>
    <lineage>
        <taxon>Eukaryota</taxon>
        <taxon>Viridiplantae</taxon>
        <taxon>Streptophyta</taxon>
        <taxon>Embryophyta</taxon>
        <taxon>Tracheophyta</taxon>
        <taxon>Spermatophyta</taxon>
        <taxon>Magnoliopsida</taxon>
        <taxon>eudicotyledons</taxon>
        <taxon>Gunneridae</taxon>
        <taxon>Pentapetalae</taxon>
        <taxon>asterids</taxon>
        <taxon>campanulids</taxon>
        <taxon>Apiales</taxon>
        <taxon>Apiaceae</taxon>
        <taxon>Apioideae</taxon>
        <taxon>Scandiceae</taxon>
        <taxon>Daucinae</taxon>
        <taxon>Daucus</taxon>
        <taxon>Daucus sect. Daucus</taxon>
    </lineage>
</organism>
<reference evidence="3" key="2">
    <citation type="submission" date="2022-03" db="EMBL/GenBank/DDBJ databases">
        <title>Draft title - Genomic analysis of global carrot germplasm unveils the trajectory of domestication and the origin of high carotenoid orange carrot.</title>
        <authorList>
            <person name="Iorizzo M."/>
            <person name="Ellison S."/>
            <person name="Senalik D."/>
            <person name="Macko-Podgorni A."/>
            <person name="Grzebelus D."/>
            <person name="Bostan H."/>
            <person name="Rolling W."/>
            <person name="Curaba J."/>
            <person name="Simon P."/>
        </authorList>
    </citation>
    <scope>NUCLEOTIDE SEQUENCE</scope>
    <source>
        <tissue evidence="3">Leaf</tissue>
    </source>
</reference>
<feature type="compositionally biased region" description="Low complexity" evidence="1">
    <location>
        <begin position="92"/>
        <end position="102"/>
    </location>
</feature>
<evidence type="ECO:0000313" key="3">
    <source>
        <dbReference type="EMBL" id="WOH00706.1"/>
    </source>
</evidence>